<sequence>MRLLLKCILFGVVTLLAGCATPSIDPDYKVQGDTSRGVVWGTISYEGQFADYQLHYKNNHTGETGFVRAELVKIEGAKGGIFALSLPTGSYTLTGWKVSTLYSSTSVSEVGSTFLSKGGDVNYIGRFHFSEKAQKSEAVIGLSIFDNSKHDQTLLSRMYPNIDISALVIDVGFINTALCGSQLNEGVHCEKSIVNTPVR</sequence>
<keyword evidence="1" id="KW-0732">Signal</keyword>
<evidence type="ECO:0000313" key="2">
    <source>
        <dbReference type="EMBL" id="OCQ22200.1"/>
    </source>
</evidence>
<accession>A0A1C0TSG8</accession>
<dbReference type="Proteomes" id="UP000093366">
    <property type="component" value="Unassembled WGS sequence"/>
</dbReference>
<feature type="chain" id="PRO_5008646314" description="Lipoprotein" evidence="1">
    <location>
        <begin position="18"/>
        <end position="199"/>
    </location>
</feature>
<evidence type="ECO:0000256" key="1">
    <source>
        <dbReference type="SAM" id="SignalP"/>
    </source>
</evidence>
<name>A0A1C0TSG8_9GAMM</name>
<feature type="signal peptide" evidence="1">
    <location>
        <begin position="1"/>
        <end position="17"/>
    </location>
</feature>
<gene>
    <name evidence="2" type="ORF">A7985_10465</name>
</gene>
<dbReference type="EMBL" id="MAUJ01000002">
    <property type="protein sequence ID" value="OCQ22200.1"/>
    <property type="molecule type" value="Genomic_DNA"/>
</dbReference>
<comment type="caution">
    <text evidence="2">The sequence shown here is derived from an EMBL/GenBank/DDBJ whole genome shotgun (WGS) entry which is preliminary data.</text>
</comment>
<dbReference type="RefSeq" id="WP_065790399.1">
    <property type="nucleotide sequence ID" value="NZ_MAUJ01000002.1"/>
</dbReference>
<reference evidence="3" key="1">
    <citation type="submission" date="2016-07" db="EMBL/GenBank/DDBJ databases">
        <authorList>
            <person name="Florea S."/>
            <person name="Webb J.S."/>
            <person name="Jaromczyk J."/>
            <person name="Schardl C.L."/>
        </authorList>
    </citation>
    <scope>NUCLEOTIDE SEQUENCE [LARGE SCALE GENOMIC DNA]</scope>
    <source>
        <strain evidence="3">IPB1</strain>
    </source>
</reference>
<protein>
    <recommendedName>
        <fullName evidence="4">Lipoprotein</fullName>
    </recommendedName>
</protein>
<dbReference type="PROSITE" id="PS51257">
    <property type="entry name" value="PROKAR_LIPOPROTEIN"/>
    <property type="match status" value="1"/>
</dbReference>
<proteinExistence type="predicted"/>
<organism evidence="2 3">
    <name type="scientific">Pseudoalteromonas luteoviolacea</name>
    <dbReference type="NCBI Taxonomy" id="43657"/>
    <lineage>
        <taxon>Bacteria</taxon>
        <taxon>Pseudomonadati</taxon>
        <taxon>Pseudomonadota</taxon>
        <taxon>Gammaproteobacteria</taxon>
        <taxon>Alteromonadales</taxon>
        <taxon>Pseudoalteromonadaceae</taxon>
        <taxon>Pseudoalteromonas</taxon>
    </lineage>
</organism>
<dbReference type="OrthoDB" id="6313743at2"/>
<evidence type="ECO:0008006" key="4">
    <source>
        <dbReference type="Google" id="ProtNLM"/>
    </source>
</evidence>
<evidence type="ECO:0000313" key="3">
    <source>
        <dbReference type="Proteomes" id="UP000093366"/>
    </source>
</evidence>
<dbReference type="AlphaFoldDB" id="A0A1C0TSG8"/>